<dbReference type="HAMAP" id="MF_00445">
    <property type="entry name" value="NDH1_NuoN_1"/>
    <property type="match status" value="1"/>
</dbReference>
<comment type="subcellular location">
    <subcellularLocation>
        <location evidence="6">Cell membrane</location>
        <topology evidence="6">Multi-pass membrane protein</topology>
    </subcellularLocation>
    <subcellularLocation>
        <location evidence="1">Endomembrane system</location>
        <topology evidence="1">Multi-pass membrane protein</topology>
    </subcellularLocation>
    <subcellularLocation>
        <location evidence="7">Membrane</location>
        <topology evidence="7">Multi-pass membrane protein</topology>
    </subcellularLocation>
</comment>
<dbReference type="InterPro" id="IPR010096">
    <property type="entry name" value="NADH-Q_OxRdtase_suN/2"/>
</dbReference>
<feature type="transmembrane region" description="Helical" evidence="6">
    <location>
        <begin position="375"/>
        <end position="399"/>
    </location>
</feature>
<keyword evidence="2 6" id="KW-1003">Cell membrane</keyword>
<comment type="function">
    <text evidence="6">NDH-1 shuttles electrons from NADH, via FMN and iron-sulfur (Fe-S) centers, to quinones in the respiratory chain. The immediate electron acceptor for the enzyme in this species is believed to be ubiquinone. Couples the redox reaction to proton translocation (for every two electrons transferred, four hydrogen ions are translocated across the cytoplasmic membrane), and thus conserves the redox energy in a proton gradient.</text>
</comment>
<feature type="transmembrane region" description="Helical" evidence="6">
    <location>
        <begin position="247"/>
        <end position="267"/>
    </location>
</feature>
<feature type="transmembrane region" description="Helical" evidence="6">
    <location>
        <begin position="273"/>
        <end position="295"/>
    </location>
</feature>
<keyword evidence="4 6" id="KW-1133">Transmembrane helix</keyword>
<feature type="transmembrane region" description="Helical" evidence="6">
    <location>
        <begin position="452"/>
        <end position="473"/>
    </location>
</feature>
<feature type="transmembrane region" description="Helical" evidence="6">
    <location>
        <begin position="165"/>
        <end position="186"/>
    </location>
</feature>
<evidence type="ECO:0000256" key="6">
    <source>
        <dbReference type="HAMAP-Rule" id="MF_00445"/>
    </source>
</evidence>
<feature type="transmembrane region" description="Helical" evidence="6">
    <location>
        <begin position="411"/>
        <end position="431"/>
    </location>
</feature>
<keyword evidence="6" id="KW-0813">Transport</keyword>
<comment type="caution">
    <text evidence="9">The sequence shown here is derived from an EMBL/GenBank/DDBJ whole genome shotgun (WGS) entry which is preliminary data.</text>
</comment>
<evidence type="ECO:0000313" key="9">
    <source>
        <dbReference type="EMBL" id="RRR73273.1"/>
    </source>
</evidence>
<dbReference type="GO" id="GO:0042773">
    <property type="term" value="P:ATP synthesis coupled electron transport"/>
    <property type="evidence" value="ECO:0007669"/>
    <property type="project" value="InterPro"/>
</dbReference>
<feature type="transmembrane region" description="Helical" evidence="6">
    <location>
        <begin position="307"/>
        <end position="326"/>
    </location>
</feature>
<comment type="subunit">
    <text evidence="6">NDH-1 is composed of 14 different subunits. Subunits NuoA, H, J, K, L, M, N constitute the membrane sector of the complex.</text>
</comment>
<evidence type="ECO:0000313" key="10">
    <source>
        <dbReference type="Proteomes" id="UP000280307"/>
    </source>
</evidence>
<sequence>MDPIQIPPVDLALVAPLLTVTAWALVLLLVDAFVIPDERKKLTGYLALAGLAVSAVVALPLWNVSGSTFSDMVVLDRYSLTLTWLFLLIGALTMVMALDYLPRHEIEQGEFYPLIMFAVAAMILLVQATDLVVMFLAIELLSLTLYVLTGFAYPRVTSEEAAMKYLVMGAFAAGFFVYGIALVYGATGTTNLATIGAQLAAKPFVLNEHVLLMAGAALLLITFGFKVALVPFHMWVPDVYEGSPTPVAAFMSVGTKAAALAALLRILTTALPLAYAFWLPVLSVLAAVTMLVGNLGALTQTNVKRMLAYSSVGHAGYVLLSVIVATERGAEAFLFYMLAYALTNLGAFAVVVALEQRGESVWSLDDFSGLFQRQPWLALAMAIFMFSLAGVPPTAGFIAKFYVFTAAYEGGLGWLAFIGLLTSAFAIYFYLRVVMRMFLREPQREIEPALNGGLRTNITFAAVLTLLIGVLPMPIVSLVERSLIALGS</sequence>
<gene>
    <name evidence="6" type="primary">nuoN</name>
    <name evidence="9" type="ORF">EI684_09025</name>
</gene>
<evidence type="ECO:0000256" key="3">
    <source>
        <dbReference type="ARBA" id="ARBA00022692"/>
    </source>
</evidence>
<keyword evidence="6" id="KW-1278">Translocase</keyword>
<feature type="transmembrane region" description="Helical" evidence="6">
    <location>
        <begin position="210"/>
        <end position="235"/>
    </location>
</feature>
<name>A0A426U1I7_9CHLR</name>
<dbReference type="NCBIfam" id="TIGR01770">
    <property type="entry name" value="NDH_I_N"/>
    <property type="match status" value="1"/>
</dbReference>
<protein>
    <recommendedName>
        <fullName evidence="6">NADH-quinone oxidoreductase subunit N</fullName>
        <ecNumber evidence="6">7.1.1.-</ecNumber>
    </recommendedName>
    <alternativeName>
        <fullName evidence="6">NADH dehydrogenase I subunit N</fullName>
    </alternativeName>
    <alternativeName>
        <fullName evidence="6">NDH-1 subunit N</fullName>
    </alternativeName>
</protein>
<dbReference type="PANTHER" id="PTHR22773">
    <property type="entry name" value="NADH DEHYDROGENASE"/>
    <property type="match status" value="1"/>
</dbReference>
<feature type="transmembrane region" description="Helical" evidence="6">
    <location>
        <begin position="332"/>
        <end position="354"/>
    </location>
</feature>
<keyword evidence="6" id="KW-0520">NAD</keyword>
<dbReference type="GO" id="GO:0005886">
    <property type="term" value="C:plasma membrane"/>
    <property type="evidence" value="ECO:0007669"/>
    <property type="project" value="UniProtKB-SubCell"/>
</dbReference>
<feature type="domain" description="NADH:quinone oxidoreductase/Mrp antiporter transmembrane" evidence="8">
    <location>
        <begin position="128"/>
        <end position="425"/>
    </location>
</feature>
<feature type="transmembrane region" description="Helical" evidence="6">
    <location>
        <begin position="42"/>
        <end position="62"/>
    </location>
</feature>
<feature type="transmembrane region" description="Helical" evidence="6">
    <location>
        <begin position="109"/>
        <end position="126"/>
    </location>
</feature>
<evidence type="ECO:0000256" key="7">
    <source>
        <dbReference type="RuleBase" id="RU000320"/>
    </source>
</evidence>
<dbReference type="GO" id="GO:0048038">
    <property type="term" value="F:quinone binding"/>
    <property type="evidence" value="ECO:0007669"/>
    <property type="project" value="UniProtKB-KW"/>
</dbReference>
<evidence type="ECO:0000256" key="4">
    <source>
        <dbReference type="ARBA" id="ARBA00022989"/>
    </source>
</evidence>
<comment type="catalytic activity">
    <reaction evidence="6">
        <text>a quinone + NADH + 5 H(+)(in) = a quinol + NAD(+) + 4 H(+)(out)</text>
        <dbReference type="Rhea" id="RHEA:57888"/>
        <dbReference type="ChEBI" id="CHEBI:15378"/>
        <dbReference type="ChEBI" id="CHEBI:24646"/>
        <dbReference type="ChEBI" id="CHEBI:57540"/>
        <dbReference type="ChEBI" id="CHEBI:57945"/>
        <dbReference type="ChEBI" id="CHEBI:132124"/>
    </reaction>
</comment>
<evidence type="ECO:0000256" key="2">
    <source>
        <dbReference type="ARBA" id="ARBA00022475"/>
    </source>
</evidence>
<dbReference type="Pfam" id="PF00361">
    <property type="entry name" value="Proton_antipo_M"/>
    <property type="match status" value="1"/>
</dbReference>
<evidence type="ECO:0000256" key="1">
    <source>
        <dbReference type="ARBA" id="ARBA00004127"/>
    </source>
</evidence>
<proteinExistence type="inferred from homology"/>
<organism evidence="9 10">
    <name type="scientific">Candidatus Viridilinea halotolerans</name>
    <dbReference type="NCBI Taxonomy" id="2491704"/>
    <lineage>
        <taxon>Bacteria</taxon>
        <taxon>Bacillati</taxon>
        <taxon>Chloroflexota</taxon>
        <taxon>Chloroflexia</taxon>
        <taxon>Chloroflexales</taxon>
        <taxon>Chloroflexineae</taxon>
        <taxon>Oscillochloridaceae</taxon>
        <taxon>Candidatus Viridilinea</taxon>
    </lineage>
</organism>
<keyword evidence="5 6" id="KW-0472">Membrane</keyword>
<keyword evidence="3 6" id="KW-0812">Transmembrane</keyword>
<dbReference type="GO" id="GO:0008137">
    <property type="term" value="F:NADH dehydrogenase (ubiquinone) activity"/>
    <property type="evidence" value="ECO:0007669"/>
    <property type="project" value="InterPro"/>
</dbReference>
<feature type="transmembrane region" description="Helical" evidence="6">
    <location>
        <begin position="82"/>
        <end position="102"/>
    </location>
</feature>
<dbReference type="AlphaFoldDB" id="A0A426U1I7"/>
<dbReference type="GO" id="GO:0050136">
    <property type="term" value="F:NADH dehydrogenase (quinone) (non-electrogenic) activity"/>
    <property type="evidence" value="ECO:0007669"/>
    <property type="project" value="UniProtKB-UniRule"/>
</dbReference>
<feature type="transmembrane region" description="Helical" evidence="6">
    <location>
        <begin position="132"/>
        <end position="153"/>
    </location>
</feature>
<dbReference type="PRINTS" id="PR01434">
    <property type="entry name" value="NADHDHGNASE5"/>
</dbReference>
<accession>A0A426U1I7</accession>
<evidence type="ECO:0000259" key="8">
    <source>
        <dbReference type="Pfam" id="PF00361"/>
    </source>
</evidence>
<dbReference type="InterPro" id="IPR001750">
    <property type="entry name" value="ND/Mrp_TM"/>
</dbReference>
<dbReference type="EC" id="7.1.1.-" evidence="6"/>
<comment type="similarity">
    <text evidence="6">Belongs to the complex I subunit 2 family.</text>
</comment>
<keyword evidence="6" id="KW-0874">Quinone</keyword>
<reference evidence="9 10" key="1">
    <citation type="submission" date="2018-12" db="EMBL/GenBank/DDBJ databases">
        <title>Genome Sequence of Candidatus Viridilinea halotolerans isolated from saline sulfide-rich spring.</title>
        <authorList>
            <person name="Grouzdev D.S."/>
            <person name="Burganskaya E.I."/>
            <person name="Krutkina M.S."/>
            <person name="Sukhacheva M.V."/>
            <person name="Gorlenko V.M."/>
        </authorList>
    </citation>
    <scope>NUCLEOTIDE SEQUENCE [LARGE SCALE GENOMIC DNA]</scope>
    <source>
        <strain evidence="9">Chok-6</strain>
    </source>
</reference>
<dbReference type="GO" id="GO:0012505">
    <property type="term" value="C:endomembrane system"/>
    <property type="evidence" value="ECO:0007669"/>
    <property type="project" value="UniProtKB-SubCell"/>
</dbReference>
<dbReference type="Proteomes" id="UP000280307">
    <property type="component" value="Unassembled WGS sequence"/>
</dbReference>
<dbReference type="EMBL" id="RSAS01000346">
    <property type="protein sequence ID" value="RRR73273.1"/>
    <property type="molecule type" value="Genomic_DNA"/>
</dbReference>
<keyword evidence="6" id="KW-0830">Ubiquinone</keyword>
<feature type="transmembrane region" description="Helical" evidence="6">
    <location>
        <begin position="12"/>
        <end position="35"/>
    </location>
</feature>
<evidence type="ECO:0000256" key="5">
    <source>
        <dbReference type="ARBA" id="ARBA00023136"/>
    </source>
</evidence>